<evidence type="ECO:0000256" key="1">
    <source>
        <dbReference type="SAM" id="SignalP"/>
    </source>
</evidence>
<organism evidence="2 3">
    <name type="scientific">Bosea psychrotolerans</name>
    <dbReference type="NCBI Taxonomy" id="1871628"/>
    <lineage>
        <taxon>Bacteria</taxon>
        <taxon>Pseudomonadati</taxon>
        <taxon>Pseudomonadota</taxon>
        <taxon>Alphaproteobacteria</taxon>
        <taxon>Hyphomicrobiales</taxon>
        <taxon>Boseaceae</taxon>
        <taxon>Bosea</taxon>
    </lineage>
</organism>
<dbReference type="Gene3D" id="2.60.40.1880">
    <property type="entry name" value="Invasion associated locus B (IalB) protein"/>
    <property type="match status" value="1"/>
</dbReference>
<accession>A0A2S4LXI2</accession>
<name>A0A2S4LXI2_9HYPH</name>
<evidence type="ECO:0000313" key="3">
    <source>
        <dbReference type="Proteomes" id="UP000236919"/>
    </source>
</evidence>
<reference evidence="2 3" key="1">
    <citation type="submission" date="2018-01" db="EMBL/GenBank/DDBJ databases">
        <title>Genomic Encyclopedia of Type Strains, Phase III (KMG-III): the genomes of soil and plant-associated and newly described type strains.</title>
        <authorList>
            <person name="Whitman W."/>
        </authorList>
    </citation>
    <scope>NUCLEOTIDE SEQUENCE [LARGE SCALE GENOMIC DNA]</scope>
    <source>
        <strain evidence="2 3">1131</strain>
    </source>
</reference>
<dbReference type="AlphaFoldDB" id="A0A2S4LXI2"/>
<dbReference type="Pfam" id="PF06776">
    <property type="entry name" value="IalB"/>
    <property type="match status" value="1"/>
</dbReference>
<dbReference type="Proteomes" id="UP000236919">
    <property type="component" value="Unassembled WGS sequence"/>
</dbReference>
<proteinExistence type="predicted"/>
<gene>
    <name evidence="2" type="ORF">CYD53_12054</name>
</gene>
<sequence length="196" mass="20935">MAGRRALSASAMVMSLAMTCLLLSGQRSAGQAPTGSDYRIKPSDVTLPANAKLGSYRRITQPFENWTLICDENLQTRQKVCNVTQTIEDSAGRLAFSWSLAATKDGKPYMILRSTSDAKYPGSIALRFQGRTDRIKVELDGCNAAVCVGMLPVGPAVREQIAKSAAPEISYETTSGTTVTLAATLKGLSKAVEAIK</sequence>
<protein>
    <submittedName>
        <fullName evidence="2">Invasion associated locus B (IalB) protein</fullName>
    </submittedName>
</protein>
<keyword evidence="1" id="KW-0732">Signal</keyword>
<comment type="caution">
    <text evidence="2">The sequence shown here is derived from an EMBL/GenBank/DDBJ whole genome shotgun (WGS) entry which is preliminary data.</text>
</comment>
<dbReference type="InterPro" id="IPR010642">
    <property type="entry name" value="Invasion_prot_B"/>
</dbReference>
<keyword evidence="3" id="KW-1185">Reference proteome</keyword>
<feature type="chain" id="PRO_5015447262" evidence="1">
    <location>
        <begin position="30"/>
        <end position="196"/>
    </location>
</feature>
<dbReference type="EMBL" id="PQFZ01000020">
    <property type="protein sequence ID" value="POR47164.1"/>
    <property type="molecule type" value="Genomic_DNA"/>
</dbReference>
<dbReference type="InterPro" id="IPR038696">
    <property type="entry name" value="IalB_sf"/>
</dbReference>
<feature type="signal peptide" evidence="1">
    <location>
        <begin position="1"/>
        <end position="29"/>
    </location>
</feature>
<evidence type="ECO:0000313" key="2">
    <source>
        <dbReference type="EMBL" id="POR47164.1"/>
    </source>
</evidence>